<dbReference type="CDD" id="cd00018">
    <property type="entry name" value="AP2"/>
    <property type="match status" value="2"/>
</dbReference>
<keyword evidence="6" id="KW-0539">Nucleus</keyword>
<sequence>MDERGGWVGGAINEVAMKHLLRSKLLPCCVVIHHAYQTSSSPICARGAYQKAFAGLGAGNDRTAEGHKFGTGKSWFRSRVDILRKQMGVTAAAAAAAAGRFNSINGVFDTCKVKKKSRLKLHVQYHHDTVSKPKKPRRSKRAPATAIGNGGDNGKRSSAFRGVTRHRWTGRFEAHLWDKHCWNPIQNKKGRQGAYDDEGAAARTYDLAALKYWGPETVLNFPLQTYAKEYEQMQSMSKEEYLASLRRRSSGFSRGVSKYRGVARHHHNGRWEARIGRVLGNKYLYLGTFGTQEEAAQAYDLAAIEYRGPNAVTNFDISCYLKCPPQKPLLPKPEPQPPQEEQRSEELVDQTPGDESIMEIPWTPCMDHGFGIYPYHHAGLHLDGGGFEDNIECLFEGSEANEGTDGGGGDDDDEARDGGNADISVATQAEEVGEMASCQMNSVSYASPISICS</sequence>
<dbReference type="Proteomes" id="UP001222027">
    <property type="component" value="Unassembled WGS sequence"/>
</dbReference>
<keyword evidence="4" id="KW-0238">DNA-binding</keyword>
<evidence type="ECO:0000256" key="6">
    <source>
        <dbReference type="ARBA" id="ARBA00023242"/>
    </source>
</evidence>
<dbReference type="SMART" id="SM00380">
    <property type="entry name" value="AP2"/>
    <property type="match status" value="2"/>
</dbReference>
<reference evidence="10 11" key="1">
    <citation type="submission" date="2022-12" db="EMBL/GenBank/DDBJ databases">
        <title>Chromosome-scale assembly of the Ensete ventricosum genome.</title>
        <authorList>
            <person name="Dussert Y."/>
            <person name="Stocks J."/>
            <person name="Wendawek A."/>
            <person name="Woldeyes F."/>
            <person name="Nichols R.A."/>
            <person name="Borrell J.S."/>
        </authorList>
    </citation>
    <scope>NUCLEOTIDE SEQUENCE [LARGE SCALE GENOMIC DNA]</scope>
    <source>
        <strain evidence="11">cv. Maze</strain>
        <tissue evidence="10">Seeds</tissue>
    </source>
</reference>
<evidence type="ECO:0000256" key="1">
    <source>
        <dbReference type="ARBA" id="ARBA00004123"/>
    </source>
</evidence>
<comment type="subcellular location">
    <subcellularLocation>
        <location evidence="1">Nucleus</location>
    </subcellularLocation>
</comment>
<dbReference type="GO" id="GO:0003700">
    <property type="term" value="F:DNA-binding transcription factor activity"/>
    <property type="evidence" value="ECO:0007669"/>
    <property type="project" value="InterPro"/>
</dbReference>
<feature type="region of interest" description="Disordered" evidence="8">
    <location>
        <begin position="398"/>
        <end position="420"/>
    </location>
</feature>
<dbReference type="Gene3D" id="3.30.730.10">
    <property type="entry name" value="AP2/ERF domain"/>
    <property type="match status" value="2"/>
</dbReference>
<comment type="caution">
    <text evidence="10">The sequence shown here is derived from an EMBL/GenBank/DDBJ whole genome shotgun (WGS) entry which is preliminary data.</text>
</comment>
<evidence type="ECO:0000256" key="4">
    <source>
        <dbReference type="ARBA" id="ARBA00023125"/>
    </source>
</evidence>
<accession>A0AAV8PZ35</accession>
<organism evidence="10 11">
    <name type="scientific">Ensete ventricosum</name>
    <name type="common">Abyssinian banana</name>
    <name type="synonym">Musa ensete</name>
    <dbReference type="NCBI Taxonomy" id="4639"/>
    <lineage>
        <taxon>Eukaryota</taxon>
        <taxon>Viridiplantae</taxon>
        <taxon>Streptophyta</taxon>
        <taxon>Embryophyta</taxon>
        <taxon>Tracheophyta</taxon>
        <taxon>Spermatophyta</taxon>
        <taxon>Magnoliopsida</taxon>
        <taxon>Liliopsida</taxon>
        <taxon>Zingiberales</taxon>
        <taxon>Musaceae</taxon>
        <taxon>Ensete</taxon>
    </lineage>
</organism>
<dbReference type="GO" id="GO:0005634">
    <property type="term" value="C:nucleus"/>
    <property type="evidence" value="ECO:0007669"/>
    <property type="project" value="UniProtKB-SubCell"/>
</dbReference>
<dbReference type="PROSITE" id="PS51032">
    <property type="entry name" value="AP2_ERF"/>
    <property type="match status" value="2"/>
</dbReference>
<evidence type="ECO:0000313" key="10">
    <source>
        <dbReference type="EMBL" id="KAJ8467460.1"/>
    </source>
</evidence>
<keyword evidence="5" id="KW-0804">Transcription</keyword>
<feature type="region of interest" description="Disordered" evidence="8">
    <location>
        <begin position="328"/>
        <end position="359"/>
    </location>
</feature>
<protein>
    <recommendedName>
        <fullName evidence="9">AP2/ERF domain-containing protein</fullName>
    </recommendedName>
</protein>
<evidence type="ECO:0000256" key="7">
    <source>
        <dbReference type="ARBA" id="ARBA00037973"/>
    </source>
</evidence>
<gene>
    <name evidence="10" type="ORF">OPV22_030012</name>
</gene>
<dbReference type="PRINTS" id="PR00367">
    <property type="entry name" value="ETHRSPELEMNT"/>
</dbReference>
<dbReference type="GO" id="GO:0003677">
    <property type="term" value="F:DNA binding"/>
    <property type="evidence" value="ECO:0007669"/>
    <property type="project" value="UniProtKB-KW"/>
</dbReference>
<dbReference type="Pfam" id="PF00847">
    <property type="entry name" value="AP2"/>
    <property type="match status" value="1"/>
</dbReference>
<feature type="domain" description="AP2/ERF" evidence="9">
    <location>
        <begin position="258"/>
        <end position="316"/>
    </location>
</feature>
<dbReference type="PANTHER" id="PTHR32467">
    <property type="entry name" value="AP2-LIKE ETHYLENE-RESPONSIVE TRANSCRIPTION FACTOR"/>
    <property type="match status" value="1"/>
</dbReference>
<evidence type="ECO:0000256" key="5">
    <source>
        <dbReference type="ARBA" id="ARBA00023163"/>
    </source>
</evidence>
<dbReference type="EMBL" id="JAQQAF010000008">
    <property type="protein sequence ID" value="KAJ8467460.1"/>
    <property type="molecule type" value="Genomic_DNA"/>
</dbReference>
<evidence type="ECO:0000256" key="8">
    <source>
        <dbReference type="SAM" id="MobiDB-lite"/>
    </source>
</evidence>
<dbReference type="InterPro" id="IPR036955">
    <property type="entry name" value="AP2/ERF_dom_sf"/>
</dbReference>
<keyword evidence="2" id="KW-0677">Repeat</keyword>
<keyword evidence="3" id="KW-0805">Transcription regulation</keyword>
<evidence type="ECO:0000256" key="3">
    <source>
        <dbReference type="ARBA" id="ARBA00023015"/>
    </source>
</evidence>
<evidence type="ECO:0000256" key="2">
    <source>
        <dbReference type="ARBA" id="ARBA00022737"/>
    </source>
</evidence>
<comment type="similarity">
    <text evidence="7">Belongs to the AP2/ERF transcription factor family. AP2 subfamily.</text>
</comment>
<proteinExistence type="inferred from homology"/>
<dbReference type="AlphaFoldDB" id="A0AAV8PZ35"/>
<feature type="compositionally biased region" description="Basic residues" evidence="8">
    <location>
        <begin position="132"/>
        <end position="141"/>
    </location>
</feature>
<dbReference type="InterPro" id="IPR001471">
    <property type="entry name" value="AP2/ERF_dom"/>
</dbReference>
<dbReference type="InterPro" id="IPR016177">
    <property type="entry name" value="DNA-bd_dom_sf"/>
</dbReference>
<feature type="domain" description="AP2/ERF" evidence="9">
    <location>
        <begin position="159"/>
        <end position="222"/>
    </location>
</feature>
<feature type="region of interest" description="Disordered" evidence="8">
    <location>
        <begin position="126"/>
        <end position="158"/>
    </location>
</feature>
<dbReference type="FunFam" id="3.30.730.10:FF:000002">
    <property type="entry name" value="AP2-like ethylene-responsive transcription factor"/>
    <property type="match status" value="1"/>
</dbReference>
<keyword evidence="11" id="KW-1185">Reference proteome</keyword>
<name>A0AAV8PZ35_ENSVE</name>
<evidence type="ECO:0000259" key="9">
    <source>
        <dbReference type="PROSITE" id="PS51032"/>
    </source>
</evidence>
<feature type="compositionally biased region" description="Pro residues" evidence="8">
    <location>
        <begin position="328"/>
        <end position="338"/>
    </location>
</feature>
<evidence type="ECO:0000313" key="11">
    <source>
        <dbReference type="Proteomes" id="UP001222027"/>
    </source>
</evidence>
<dbReference type="PANTHER" id="PTHR32467:SF97">
    <property type="entry name" value="ETHYLENE-RESPONSIVE TRANSCRIPTION FACTOR WRI1"/>
    <property type="match status" value="1"/>
</dbReference>
<dbReference type="SUPFAM" id="SSF54171">
    <property type="entry name" value="DNA-binding domain"/>
    <property type="match status" value="2"/>
</dbReference>